<dbReference type="GO" id="GO:0006508">
    <property type="term" value="P:proteolysis"/>
    <property type="evidence" value="ECO:0007669"/>
    <property type="project" value="UniProtKB-KW"/>
</dbReference>
<dbReference type="SUPFAM" id="SSF63411">
    <property type="entry name" value="LuxS/MPP-like metallohydrolase"/>
    <property type="match status" value="4"/>
</dbReference>
<feature type="domain" description="Peptidase M16 N-terminal" evidence="6">
    <location>
        <begin position="559"/>
        <end position="672"/>
    </location>
</feature>
<keyword evidence="4" id="KW-0175">Coiled coil</keyword>
<evidence type="ECO:0000313" key="8">
    <source>
        <dbReference type="EMBL" id="TWT69597.1"/>
    </source>
</evidence>
<evidence type="ECO:0000313" key="9">
    <source>
        <dbReference type="Proteomes" id="UP000317238"/>
    </source>
</evidence>
<dbReference type="EC" id="3.4.24.55" evidence="8"/>
<feature type="compositionally biased region" description="Polar residues" evidence="5">
    <location>
        <begin position="57"/>
        <end position="76"/>
    </location>
</feature>
<dbReference type="PANTHER" id="PTHR11851">
    <property type="entry name" value="METALLOPROTEASE"/>
    <property type="match status" value="1"/>
</dbReference>
<dbReference type="InterPro" id="IPR050361">
    <property type="entry name" value="MPP/UQCRC_Complex"/>
</dbReference>
<evidence type="ECO:0000256" key="5">
    <source>
        <dbReference type="SAM" id="MobiDB-lite"/>
    </source>
</evidence>
<reference evidence="8 9" key="1">
    <citation type="submission" date="2019-02" db="EMBL/GenBank/DDBJ databases">
        <title>Deep-cultivation of Planctomycetes and their phenomic and genomic characterization uncovers novel biology.</title>
        <authorList>
            <person name="Wiegand S."/>
            <person name="Jogler M."/>
            <person name="Boedeker C."/>
            <person name="Pinto D."/>
            <person name="Vollmers J."/>
            <person name="Rivas-Marin E."/>
            <person name="Kohn T."/>
            <person name="Peeters S.H."/>
            <person name="Heuer A."/>
            <person name="Rast P."/>
            <person name="Oberbeckmann S."/>
            <person name="Bunk B."/>
            <person name="Jeske O."/>
            <person name="Meyerdierks A."/>
            <person name="Storesund J.E."/>
            <person name="Kallscheuer N."/>
            <person name="Luecker S."/>
            <person name="Lage O.M."/>
            <person name="Pohl T."/>
            <person name="Merkel B.J."/>
            <person name="Hornburger P."/>
            <person name="Mueller R.-W."/>
            <person name="Bruemmer F."/>
            <person name="Labrenz M."/>
            <person name="Spormann A.M."/>
            <person name="Op Den Camp H."/>
            <person name="Overmann J."/>
            <person name="Amann R."/>
            <person name="Jetten M.S.M."/>
            <person name="Mascher T."/>
            <person name="Medema M.H."/>
            <person name="Devos D.P."/>
            <person name="Kaster A.-K."/>
            <person name="Ovreas L."/>
            <person name="Rohde M."/>
            <person name="Galperin M.Y."/>
            <person name="Jogler C."/>
        </authorList>
    </citation>
    <scope>NUCLEOTIDE SEQUENCE [LARGE SCALE GENOMIC DNA]</scope>
    <source>
        <strain evidence="8 9">Pan14r</strain>
    </source>
</reference>
<evidence type="ECO:0000259" key="7">
    <source>
        <dbReference type="Pfam" id="PF05193"/>
    </source>
</evidence>
<dbReference type="GO" id="GO:0004222">
    <property type="term" value="F:metalloendopeptidase activity"/>
    <property type="evidence" value="ECO:0007669"/>
    <property type="project" value="UniProtKB-EC"/>
</dbReference>
<accession>A0A5C5Y1W9</accession>
<dbReference type="PANTHER" id="PTHR11851:SF49">
    <property type="entry name" value="MITOCHONDRIAL-PROCESSING PEPTIDASE SUBUNIT ALPHA"/>
    <property type="match status" value="1"/>
</dbReference>
<evidence type="ECO:0000256" key="4">
    <source>
        <dbReference type="SAM" id="Coils"/>
    </source>
</evidence>
<protein>
    <submittedName>
        <fullName evidence="8">Protease 3</fullName>
        <ecNumber evidence="8">3.4.24.55</ecNumber>
    </submittedName>
</protein>
<dbReference type="Pfam" id="PF00675">
    <property type="entry name" value="Peptidase_M16"/>
    <property type="match status" value="2"/>
</dbReference>
<gene>
    <name evidence="8" type="primary">ptrA</name>
    <name evidence="8" type="ORF">Pan14r_18860</name>
</gene>
<comment type="similarity">
    <text evidence="2 3">Belongs to the peptidase M16 family.</text>
</comment>
<feature type="domain" description="Peptidase M16 C-terminal" evidence="7">
    <location>
        <begin position="707"/>
        <end position="888"/>
    </location>
</feature>
<comment type="caution">
    <text evidence="8">The sequence shown here is derived from an EMBL/GenBank/DDBJ whole genome shotgun (WGS) entry which is preliminary data.</text>
</comment>
<feature type="coiled-coil region" evidence="4">
    <location>
        <begin position="592"/>
        <end position="619"/>
    </location>
</feature>
<sequence precursor="true">MNFTAIANLGRPRNHSPFALLRSRKRVLLPITRASLAAFLACMTCLSLPAAAQDSDAATNQTAQSSDGNSPNQDETSIMKVTEIEGITEYRMDNGVKVLLFPDPSKEVVTVNMTVFVGSRHEGYGEAGMAHLLEHMLFKGTPSHPNVPKSLQDRGARFNGTTWLDRTNYYETLPASDENLEFALKLESDRLVNSLIRGEDLESEMTVVRSEFEQGENSPVRVLMQRMQAAAYEWHNYGRTTIGNRSDIERVPVVRLRRFYRKFYRPDNIMVVVAGKFDPDTAIEMLQKTFGKLQVPDSPIDDTYTVEPAQDGERTVVLRRVGDVQWAGSAYHVPAGSHQDYAAVAALQYILGDEPSGRLYKSLVETELASNVYAMVNGLYEPGLFKVLAEVPKDQSIEEARLKLIEVMERSFTESPVTEAELDRAVQNLLKQRELQAADSDRIAVALSDWAAQGDWRLYFLFRDNLEKLTIKQVQQVAQTYFIRDNRTVGLFIPTDEVQRVTVPESPDLATVLDGYKGREAVSQGEQFDPDPLAIQARVQQGELTGGIEYALLPKKTRGESVVLQLRLRFGTGQTLNERRGAVELLGLAMARGTEKLDYQELQDELTRLRAELSMFSQIGQLNVQVQTKREFVPEVIALIGDLVRHPRFDSDELEVIRRQILTSLEQNMNDPGSQAARAVQRALSPDDPSNIRYVQTLEEEIAMYESVTIDEIRELYNEFLGNQAGQLIAVGDFEPEAIVDGFSSFLTDWKSDEPYERIGRSTIVLDSALRPIVETPDKENAVLYGGQQYALSDTSDEYAALVLGNFILGSSGLSSRLGDRVRQQEGLSYGVGTGLTAYAKDELVSLTLYAITNPTNREKIVEVITEVINDLRENGVTEDELQRAKTAYLQKQRVGRTQDRNLAVLLGNNLFYDRTMEHQARYEQQIADASLEQVNQAIRNHIDPEKMIIALAGDFAGAEVTAP</sequence>
<dbReference type="PROSITE" id="PS00143">
    <property type="entry name" value="INSULINASE"/>
    <property type="match status" value="1"/>
</dbReference>
<keyword evidence="8" id="KW-0378">Hydrolase</keyword>
<feature type="domain" description="Peptidase M16 C-terminal" evidence="7">
    <location>
        <begin position="255"/>
        <end position="429"/>
    </location>
</feature>
<dbReference type="EMBL" id="SJPL01000001">
    <property type="protein sequence ID" value="TWT69597.1"/>
    <property type="molecule type" value="Genomic_DNA"/>
</dbReference>
<dbReference type="InterPro" id="IPR011765">
    <property type="entry name" value="Pept_M16_N"/>
</dbReference>
<evidence type="ECO:0000256" key="3">
    <source>
        <dbReference type="RuleBase" id="RU004447"/>
    </source>
</evidence>
<evidence type="ECO:0000259" key="6">
    <source>
        <dbReference type="Pfam" id="PF00675"/>
    </source>
</evidence>
<dbReference type="GO" id="GO:0046872">
    <property type="term" value="F:metal ion binding"/>
    <property type="evidence" value="ECO:0007669"/>
    <property type="project" value="InterPro"/>
</dbReference>
<comment type="cofactor">
    <cofactor evidence="1">
        <name>Zn(2+)</name>
        <dbReference type="ChEBI" id="CHEBI:29105"/>
    </cofactor>
</comment>
<name>A0A5C5Y1W9_9PLAN</name>
<feature type="domain" description="Peptidase M16 N-terminal" evidence="6">
    <location>
        <begin position="98"/>
        <end position="243"/>
    </location>
</feature>
<dbReference type="InterPro" id="IPR011249">
    <property type="entry name" value="Metalloenz_LuxS/M16"/>
</dbReference>
<keyword evidence="8" id="KW-0645">Protease</keyword>
<organism evidence="8 9">
    <name type="scientific">Crateriforma conspicua</name>
    <dbReference type="NCBI Taxonomy" id="2527996"/>
    <lineage>
        <taxon>Bacteria</taxon>
        <taxon>Pseudomonadati</taxon>
        <taxon>Planctomycetota</taxon>
        <taxon>Planctomycetia</taxon>
        <taxon>Planctomycetales</taxon>
        <taxon>Planctomycetaceae</taxon>
        <taxon>Crateriforma</taxon>
    </lineage>
</organism>
<evidence type="ECO:0000256" key="1">
    <source>
        <dbReference type="ARBA" id="ARBA00001947"/>
    </source>
</evidence>
<dbReference type="AlphaFoldDB" id="A0A5C5Y1W9"/>
<dbReference type="Proteomes" id="UP000317238">
    <property type="component" value="Unassembled WGS sequence"/>
</dbReference>
<evidence type="ECO:0000256" key="2">
    <source>
        <dbReference type="ARBA" id="ARBA00007261"/>
    </source>
</evidence>
<feature type="region of interest" description="Disordered" evidence="5">
    <location>
        <begin position="57"/>
        <end position="77"/>
    </location>
</feature>
<proteinExistence type="inferred from homology"/>
<dbReference type="InterPro" id="IPR001431">
    <property type="entry name" value="Pept_M16_Zn_BS"/>
</dbReference>
<dbReference type="Pfam" id="PF05193">
    <property type="entry name" value="Peptidase_M16_C"/>
    <property type="match status" value="2"/>
</dbReference>
<dbReference type="InterPro" id="IPR007863">
    <property type="entry name" value="Peptidase_M16_C"/>
</dbReference>
<keyword evidence="9" id="KW-1185">Reference proteome</keyword>
<dbReference type="Gene3D" id="3.30.830.10">
    <property type="entry name" value="Metalloenzyme, LuxS/M16 peptidase-like"/>
    <property type="match status" value="4"/>
</dbReference>